<name>A0A067ERH8_CITSI</name>
<gene>
    <name evidence="1" type="ORF">CISIN_1g0011811mg</name>
</gene>
<feature type="non-terminal residue" evidence="1">
    <location>
        <position position="1"/>
    </location>
</feature>
<protein>
    <submittedName>
        <fullName evidence="1">Uncharacterized protein</fullName>
    </submittedName>
</protein>
<reference evidence="1 2" key="1">
    <citation type="submission" date="2014-04" db="EMBL/GenBank/DDBJ databases">
        <authorList>
            <consortium name="International Citrus Genome Consortium"/>
            <person name="Gmitter F."/>
            <person name="Chen C."/>
            <person name="Farmerie W."/>
            <person name="Harkins T."/>
            <person name="Desany B."/>
            <person name="Mohiuddin M."/>
            <person name="Kodira C."/>
            <person name="Borodovsky M."/>
            <person name="Lomsadze A."/>
            <person name="Burns P."/>
            <person name="Jenkins J."/>
            <person name="Prochnik S."/>
            <person name="Shu S."/>
            <person name="Chapman J."/>
            <person name="Pitluck S."/>
            <person name="Schmutz J."/>
            <person name="Rokhsar D."/>
        </authorList>
    </citation>
    <scope>NUCLEOTIDE SEQUENCE</scope>
</reference>
<keyword evidence="2" id="KW-1185">Reference proteome</keyword>
<evidence type="ECO:0000313" key="2">
    <source>
        <dbReference type="Proteomes" id="UP000027120"/>
    </source>
</evidence>
<evidence type="ECO:0000313" key="1">
    <source>
        <dbReference type="EMBL" id="KDO57678.1"/>
    </source>
</evidence>
<organism evidence="1 2">
    <name type="scientific">Citrus sinensis</name>
    <name type="common">Sweet orange</name>
    <name type="synonym">Citrus aurantium var. sinensis</name>
    <dbReference type="NCBI Taxonomy" id="2711"/>
    <lineage>
        <taxon>Eukaryota</taxon>
        <taxon>Viridiplantae</taxon>
        <taxon>Streptophyta</taxon>
        <taxon>Embryophyta</taxon>
        <taxon>Tracheophyta</taxon>
        <taxon>Spermatophyta</taxon>
        <taxon>Magnoliopsida</taxon>
        <taxon>eudicotyledons</taxon>
        <taxon>Gunneridae</taxon>
        <taxon>Pentapetalae</taxon>
        <taxon>rosids</taxon>
        <taxon>malvids</taxon>
        <taxon>Sapindales</taxon>
        <taxon>Rutaceae</taxon>
        <taxon>Aurantioideae</taxon>
        <taxon>Citrus</taxon>
    </lineage>
</organism>
<dbReference type="AlphaFoldDB" id="A0A067ERH8"/>
<dbReference type="Proteomes" id="UP000027120">
    <property type="component" value="Unassembled WGS sequence"/>
</dbReference>
<accession>A0A067ERH8</accession>
<dbReference type="EMBL" id="KK784959">
    <property type="protein sequence ID" value="KDO57678.1"/>
    <property type="molecule type" value="Genomic_DNA"/>
</dbReference>
<sequence>VLGQYRWPELQESDFSYGSSSIGSINAQFLAAFAAASGKKSLRFYDSEESDPEYFFTVSKSGAAGVLVKN</sequence>
<proteinExistence type="predicted"/>